<dbReference type="KEGG" id="bdr:105233231"/>
<dbReference type="OrthoDB" id="7951606at2759"/>
<evidence type="ECO:0000259" key="2">
    <source>
        <dbReference type="Pfam" id="PF24061"/>
    </source>
</evidence>
<reference evidence="3" key="1">
    <citation type="submission" date="2025-05" db="UniProtKB">
        <authorList>
            <consortium name="RefSeq"/>
        </authorList>
    </citation>
    <scope>NUCLEOTIDE SEQUENCE [LARGE SCALE GENOMIC DNA]</scope>
</reference>
<accession>A0A6I9W8Y4</accession>
<evidence type="ECO:0000313" key="4">
    <source>
        <dbReference type="RefSeq" id="XP_011213541.2"/>
    </source>
</evidence>
<gene>
    <name evidence="4" type="primary">LOC105233231</name>
</gene>
<dbReference type="InParanoid" id="A0A6I9W8Y4"/>
<dbReference type="Proteomes" id="UP001652620">
    <property type="component" value="Chromosome 2"/>
</dbReference>
<feature type="domain" description="Putative ionotropic receptor ligand binding" evidence="2">
    <location>
        <begin position="39"/>
        <end position="159"/>
    </location>
</feature>
<keyword evidence="1" id="KW-0812">Transmembrane</keyword>
<dbReference type="RefSeq" id="XP_011213541.2">
    <property type="nucleotide sequence ID" value="XM_011215239.2"/>
</dbReference>
<name>A0A6I9W8Y4_BACDO</name>
<feature type="transmembrane region" description="Helical" evidence="1">
    <location>
        <begin position="558"/>
        <end position="583"/>
    </location>
</feature>
<dbReference type="InterPro" id="IPR056198">
    <property type="entry name" value="LBD_receptor"/>
</dbReference>
<keyword evidence="1" id="KW-1133">Transmembrane helix</keyword>
<reference evidence="4" key="2">
    <citation type="submission" date="2025-08" db="UniProtKB">
        <authorList>
            <consortium name="RefSeq"/>
        </authorList>
    </citation>
    <scope>IDENTIFICATION</scope>
    <source>
        <tissue evidence="4">Adult</tissue>
    </source>
</reference>
<keyword evidence="3" id="KW-1185">Reference proteome</keyword>
<evidence type="ECO:0000313" key="3">
    <source>
        <dbReference type="Proteomes" id="UP001652620"/>
    </source>
</evidence>
<organism evidence="3 4">
    <name type="scientific">Bactrocera dorsalis</name>
    <name type="common">Oriental fruit fly</name>
    <name type="synonym">Dacus dorsalis</name>
    <dbReference type="NCBI Taxonomy" id="27457"/>
    <lineage>
        <taxon>Eukaryota</taxon>
        <taxon>Metazoa</taxon>
        <taxon>Ecdysozoa</taxon>
        <taxon>Arthropoda</taxon>
        <taxon>Hexapoda</taxon>
        <taxon>Insecta</taxon>
        <taxon>Pterygota</taxon>
        <taxon>Neoptera</taxon>
        <taxon>Endopterygota</taxon>
        <taxon>Diptera</taxon>
        <taxon>Brachycera</taxon>
        <taxon>Muscomorpha</taxon>
        <taxon>Tephritoidea</taxon>
        <taxon>Tephritidae</taxon>
        <taxon>Bactrocera</taxon>
        <taxon>Bactrocera</taxon>
    </lineage>
</organism>
<proteinExistence type="predicted"/>
<dbReference type="Pfam" id="PF24061">
    <property type="entry name" value="LBD_receptor"/>
    <property type="match status" value="1"/>
</dbReference>
<dbReference type="GeneID" id="105233231"/>
<protein>
    <submittedName>
        <fullName evidence="4">Uncharacterized protein LOC105233231</fullName>
    </submittedName>
</protein>
<evidence type="ECO:0000256" key="1">
    <source>
        <dbReference type="SAM" id="Phobius"/>
    </source>
</evidence>
<sequence>MSILAKNTQNRNLQSYKDFLAAVNAEEYFESCLFYGEPRNSEVLNLFLRAATEHFRKPVIMQTVNKTNQEISSRFNRDMLIVAQLTDFKTVLPTLATTLERMRQKRIILSSAERLTDETVETYLRQVFRYCEAEKLLNVVLIFDDFPETKLFYSYSIFPSFELEVKLFGTNGMAVFPRRMLDLQGYGIRTVPDQIFPWSFTYELDGQVKIGGYVQQLMEMYANYLNATLTYPIAVLLNDVAFAANIDELMASNQLDIPTSRKFIELAKNFDEASIPFGVSSLHIMAPIVRHHFFWSFLIIYGNWRHLIFWLLSYSSSVMLFCLCRHLQYMLVGRRSHRNFFAALLEPNYLSANFGVVHHLVTLRLIICVSAVCTLCLYTDFTAHLNTFLTKPAMVRNPRSWHDLDVDGHKVLFSKRYYAYVRMWCEEVCAQIERSLEIIDSPEKLRELQLGFNTSYAYPIDVFSWHLFKLQMRKLMQPIFRMTGICLKPNLFHCFHLQRNSIFKESLDLFLTRIVDHGLQEHLIYMTYLEAVRFGVIKSFSRGDHVLEQPLDMAYFSFMWPFFGFAWTLAFIIFAIELVSVRWRKWIPREKKR</sequence>
<keyword evidence="1" id="KW-0472">Membrane</keyword>
<dbReference type="AlphaFoldDB" id="A0A6I9W8Y4"/>